<sequence>MESRREGGRMEDGGQPWRPPGSGEGERGKGGGGSGSGTWCGTRVEGVSGTTSRGGRTGEWRWRRKA</sequence>
<proteinExistence type="predicted"/>
<evidence type="ECO:0000256" key="1">
    <source>
        <dbReference type="SAM" id="MobiDB-lite"/>
    </source>
</evidence>
<dbReference type="Proteomes" id="UP000004995">
    <property type="component" value="Unassembled WGS sequence"/>
</dbReference>
<organism evidence="2 3">
    <name type="scientific">Setaria italica</name>
    <name type="common">Foxtail millet</name>
    <name type="synonym">Panicum italicum</name>
    <dbReference type="NCBI Taxonomy" id="4555"/>
    <lineage>
        <taxon>Eukaryota</taxon>
        <taxon>Viridiplantae</taxon>
        <taxon>Streptophyta</taxon>
        <taxon>Embryophyta</taxon>
        <taxon>Tracheophyta</taxon>
        <taxon>Spermatophyta</taxon>
        <taxon>Magnoliopsida</taxon>
        <taxon>Liliopsida</taxon>
        <taxon>Poales</taxon>
        <taxon>Poaceae</taxon>
        <taxon>PACMAD clade</taxon>
        <taxon>Panicoideae</taxon>
        <taxon>Panicodae</taxon>
        <taxon>Paniceae</taxon>
        <taxon>Cenchrinae</taxon>
        <taxon>Setaria</taxon>
    </lineage>
</organism>
<dbReference type="InParanoid" id="K4ANJ3"/>
<name>K4ANJ3_SETIT</name>
<dbReference type="EnsemblPlants" id="KQK89871">
    <property type="protein sequence ID" value="KQK89871"/>
    <property type="gene ID" value="SETIT_040490mg"/>
</dbReference>
<evidence type="ECO:0000313" key="3">
    <source>
        <dbReference type="Proteomes" id="UP000004995"/>
    </source>
</evidence>
<keyword evidence="3" id="KW-1185">Reference proteome</keyword>
<feature type="region of interest" description="Disordered" evidence="1">
    <location>
        <begin position="1"/>
        <end position="66"/>
    </location>
</feature>
<dbReference type="EMBL" id="AGNK02005818">
    <property type="status" value="NOT_ANNOTATED_CDS"/>
    <property type="molecule type" value="Genomic_DNA"/>
</dbReference>
<dbReference type="AlphaFoldDB" id="K4ANJ3"/>
<protein>
    <submittedName>
        <fullName evidence="2">Uncharacterized protein</fullName>
    </submittedName>
</protein>
<reference evidence="2" key="2">
    <citation type="submission" date="2018-08" db="UniProtKB">
        <authorList>
            <consortium name="EnsemblPlants"/>
        </authorList>
    </citation>
    <scope>IDENTIFICATION</scope>
    <source>
        <strain evidence="2">Yugu1</strain>
    </source>
</reference>
<accession>K4ANJ3</accession>
<evidence type="ECO:0000313" key="2">
    <source>
        <dbReference type="EnsemblPlants" id="KQK89871"/>
    </source>
</evidence>
<feature type="compositionally biased region" description="Low complexity" evidence="1">
    <location>
        <begin position="44"/>
        <end position="54"/>
    </location>
</feature>
<reference evidence="3" key="1">
    <citation type="journal article" date="2012" name="Nat. Biotechnol.">
        <title>Reference genome sequence of the model plant Setaria.</title>
        <authorList>
            <person name="Bennetzen J.L."/>
            <person name="Schmutz J."/>
            <person name="Wang H."/>
            <person name="Percifield R."/>
            <person name="Hawkins J."/>
            <person name="Pontaroli A.C."/>
            <person name="Estep M."/>
            <person name="Feng L."/>
            <person name="Vaughn J.N."/>
            <person name="Grimwood J."/>
            <person name="Jenkins J."/>
            <person name="Barry K."/>
            <person name="Lindquist E."/>
            <person name="Hellsten U."/>
            <person name="Deshpande S."/>
            <person name="Wang X."/>
            <person name="Wu X."/>
            <person name="Mitros T."/>
            <person name="Triplett J."/>
            <person name="Yang X."/>
            <person name="Ye C.Y."/>
            <person name="Mauro-Herrera M."/>
            <person name="Wang L."/>
            <person name="Li P."/>
            <person name="Sharma M."/>
            <person name="Sharma R."/>
            <person name="Ronald P.C."/>
            <person name="Panaud O."/>
            <person name="Kellogg E.A."/>
            <person name="Brutnell T.P."/>
            <person name="Doust A.N."/>
            <person name="Tuskan G.A."/>
            <person name="Rokhsar D."/>
            <person name="Devos K.M."/>
        </authorList>
    </citation>
    <scope>NUCLEOTIDE SEQUENCE [LARGE SCALE GENOMIC DNA]</scope>
    <source>
        <strain evidence="3">cv. Yugu1</strain>
    </source>
</reference>
<dbReference type="HOGENOM" id="CLU_2836079_0_0_1"/>
<feature type="compositionally biased region" description="Basic and acidic residues" evidence="1">
    <location>
        <begin position="56"/>
        <end position="66"/>
    </location>
</feature>
<dbReference type="Gramene" id="KQK89871">
    <property type="protein sequence ID" value="KQK89871"/>
    <property type="gene ID" value="SETIT_040490mg"/>
</dbReference>
<feature type="compositionally biased region" description="Basic and acidic residues" evidence="1">
    <location>
        <begin position="1"/>
        <end position="12"/>
    </location>
</feature>